<organism evidence="2 3">
    <name type="scientific">Cephalotrichum gorgonifer</name>
    <dbReference type="NCBI Taxonomy" id="2041049"/>
    <lineage>
        <taxon>Eukaryota</taxon>
        <taxon>Fungi</taxon>
        <taxon>Dikarya</taxon>
        <taxon>Ascomycota</taxon>
        <taxon>Pezizomycotina</taxon>
        <taxon>Sordariomycetes</taxon>
        <taxon>Hypocreomycetidae</taxon>
        <taxon>Microascales</taxon>
        <taxon>Microascaceae</taxon>
        <taxon>Cephalotrichum</taxon>
    </lineage>
</organism>
<feature type="transmembrane region" description="Helical" evidence="1">
    <location>
        <begin position="43"/>
        <end position="65"/>
    </location>
</feature>
<comment type="caution">
    <text evidence="2">The sequence shown here is derived from an EMBL/GenBank/DDBJ whole genome shotgun (WGS) entry which is preliminary data.</text>
</comment>
<dbReference type="AlphaFoldDB" id="A0AAE8MSC2"/>
<dbReference type="PANTHER" id="PTHR37471">
    <property type="entry name" value="UNNAMED PRODUCT"/>
    <property type="match status" value="1"/>
</dbReference>
<evidence type="ECO:0000256" key="1">
    <source>
        <dbReference type="SAM" id="Phobius"/>
    </source>
</evidence>
<dbReference type="Proteomes" id="UP001187682">
    <property type="component" value="Unassembled WGS sequence"/>
</dbReference>
<keyword evidence="1" id="KW-0472">Membrane</keyword>
<dbReference type="PANTHER" id="PTHR37471:SF1">
    <property type="entry name" value="AB HYDROLASE-1 DOMAIN-CONTAINING PROTEIN"/>
    <property type="match status" value="1"/>
</dbReference>
<gene>
    <name evidence="2" type="ORF">DNG_01302</name>
</gene>
<keyword evidence="1" id="KW-1133">Transmembrane helix</keyword>
<dbReference type="EMBL" id="ONZQ02000001">
    <property type="protein sequence ID" value="SPN97790.1"/>
    <property type="molecule type" value="Genomic_DNA"/>
</dbReference>
<reference evidence="2" key="1">
    <citation type="submission" date="2018-03" db="EMBL/GenBank/DDBJ databases">
        <authorList>
            <person name="Guldener U."/>
        </authorList>
    </citation>
    <scope>NUCLEOTIDE SEQUENCE</scope>
</reference>
<evidence type="ECO:0008006" key="4">
    <source>
        <dbReference type="Google" id="ProtNLM"/>
    </source>
</evidence>
<name>A0AAE8MSC2_9PEZI</name>
<keyword evidence="3" id="KW-1185">Reference proteome</keyword>
<evidence type="ECO:0000313" key="3">
    <source>
        <dbReference type="Proteomes" id="UP001187682"/>
    </source>
</evidence>
<proteinExistence type="predicted"/>
<sequence length="505" mass="56723">MLGTSFPEWIFIHLCIVFFRYTPLLYAAALTILYLSFGGYAKYLVITRALFALLVAEGLFYAFLWRPFQARLGRKAVHPTPLSTEERRALVDQCLRSLPSPETYLRGWFFGAEPEDIRRGNVREFILWAFFEQDEASLAADDDADADAVNAELDEYVAEVERVLGRELGDGRGPAKCLRLTIDGIDTAYRSLAWYAVIFLVDQATHLALAYHGFQYYTPSGSGSRRTFPPRPQQLITRRRSPAPELGYWYRPHGPEERGKAPVVFFHGIGVGLWTYVRFLADIAAARRRGGDGIGVIAIEILPISFRLTATPLDKPVFLRAVATIVDHHGWDRFAVASHSYGSVLVTHMLRSPAMEPRITSVILIDPVSLMLHLPDVAYNFTRRGPRRANEWQLWYFASSDPGVAHCLGRHFFWRQNIIWKEELLASGGAGRAARRSAVCLSGRDLIVNTSAVAQYIAGPQQHDGSPGDDDVEVVIFPELDHAQVFDDPESCDRVVSLVTNYCSI</sequence>
<evidence type="ECO:0000313" key="2">
    <source>
        <dbReference type="EMBL" id="SPN97790.1"/>
    </source>
</evidence>
<feature type="transmembrane region" description="Helical" evidence="1">
    <location>
        <begin position="12"/>
        <end position="37"/>
    </location>
</feature>
<dbReference type="SUPFAM" id="SSF53474">
    <property type="entry name" value="alpha/beta-Hydrolases"/>
    <property type="match status" value="1"/>
</dbReference>
<keyword evidence="1" id="KW-0812">Transmembrane</keyword>
<protein>
    <recommendedName>
        <fullName evidence="4">AB hydrolase-1 domain-containing protein</fullName>
    </recommendedName>
</protein>
<accession>A0AAE8MSC2</accession>
<dbReference type="InterPro" id="IPR029058">
    <property type="entry name" value="AB_hydrolase_fold"/>
</dbReference>
<dbReference type="Gene3D" id="3.40.50.1820">
    <property type="entry name" value="alpha/beta hydrolase"/>
    <property type="match status" value="1"/>
</dbReference>